<evidence type="ECO:0000313" key="2">
    <source>
        <dbReference type="Proteomes" id="UP000324222"/>
    </source>
</evidence>
<dbReference type="Proteomes" id="UP000324222">
    <property type="component" value="Unassembled WGS sequence"/>
</dbReference>
<keyword evidence="2" id="KW-1185">Reference proteome</keyword>
<proteinExistence type="predicted"/>
<gene>
    <name evidence="1" type="ORF">E2C01_037397</name>
</gene>
<protein>
    <submittedName>
        <fullName evidence="1">Uncharacterized protein</fullName>
    </submittedName>
</protein>
<organism evidence="1 2">
    <name type="scientific">Portunus trituberculatus</name>
    <name type="common">Swimming crab</name>
    <name type="synonym">Neptunus trituberculatus</name>
    <dbReference type="NCBI Taxonomy" id="210409"/>
    <lineage>
        <taxon>Eukaryota</taxon>
        <taxon>Metazoa</taxon>
        <taxon>Ecdysozoa</taxon>
        <taxon>Arthropoda</taxon>
        <taxon>Crustacea</taxon>
        <taxon>Multicrustacea</taxon>
        <taxon>Malacostraca</taxon>
        <taxon>Eumalacostraca</taxon>
        <taxon>Eucarida</taxon>
        <taxon>Decapoda</taxon>
        <taxon>Pleocyemata</taxon>
        <taxon>Brachyura</taxon>
        <taxon>Eubrachyura</taxon>
        <taxon>Portunoidea</taxon>
        <taxon>Portunidae</taxon>
        <taxon>Portuninae</taxon>
        <taxon>Portunus</taxon>
    </lineage>
</organism>
<dbReference type="EMBL" id="VSRR010005971">
    <property type="protein sequence ID" value="MPC43745.1"/>
    <property type="molecule type" value="Genomic_DNA"/>
</dbReference>
<name>A0A5B7FE16_PORTR</name>
<reference evidence="1 2" key="1">
    <citation type="submission" date="2019-05" db="EMBL/GenBank/DDBJ databases">
        <title>Another draft genome of Portunus trituberculatus and its Hox gene families provides insights of decapod evolution.</title>
        <authorList>
            <person name="Jeong J.-H."/>
            <person name="Song I."/>
            <person name="Kim S."/>
            <person name="Choi T."/>
            <person name="Kim D."/>
            <person name="Ryu S."/>
            <person name="Kim W."/>
        </authorList>
    </citation>
    <scope>NUCLEOTIDE SEQUENCE [LARGE SCALE GENOMIC DNA]</scope>
    <source>
        <tissue evidence="1">Muscle</tissue>
    </source>
</reference>
<sequence length="77" mass="8492">MYFDCAQKTAREHTFLSTVKVRTDVFFEGPGLGLADSNLTPSLSLEPFNQFLTDHSLTPTFAIISPVWSPALSSPMI</sequence>
<evidence type="ECO:0000313" key="1">
    <source>
        <dbReference type="EMBL" id="MPC43745.1"/>
    </source>
</evidence>
<accession>A0A5B7FE16</accession>
<dbReference type="AlphaFoldDB" id="A0A5B7FE16"/>
<comment type="caution">
    <text evidence="1">The sequence shown here is derived from an EMBL/GenBank/DDBJ whole genome shotgun (WGS) entry which is preliminary data.</text>
</comment>